<reference evidence="1 2" key="1">
    <citation type="submission" date="2015-09" db="EMBL/GenBank/DDBJ databases">
        <authorList>
            <consortium name="Pathogen Informatics"/>
        </authorList>
    </citation>
    <scope>NUCLEOTIDE SEQUENCE [LARGE SCALE GENOMIC DNA]</scope>
    <source>
        <strain evidence="1 2">2789STDY5608837</strain>
    </source>
</reference>
<evidence type="ECO:0000313" key="2">
    <source>
        <dbReference type="Proteomes" id="UP000095409"/>
    </source>
</evidence>
<proteinExistence type="predicted"/>
<dbReference type="Proteomes" id="UP000095409">
    <property type="component" value="Unassembled WGS sequence"/>
</dbReference>
<name>A0A174F4X6_9FIRM</name>
<gene>
    <name evidence="1" type="ORF">ERS852394_02227</name>
</gene>
<protein>
    <submittedName>
        <fullName evidence="1">Uncharacterized protein</fullName>
    </submittedName>
</protein>
<evidence type="ECO:0000313" key="1">
    <source>
        <dbReference type="EMBL" id="CUO45134.1"/>
    </source>
</evidence>
<organism evidence="1 2">
    <name type="scientific">Blautia obeum</name>
    <dbReference type="NCBI Taxonomy" id="40520"/>
    <lineage>
        <taxon>Bacteria</taxon>
        <taxon>Bacillati</taxon>
        <taxon>Bacillota</taxon>
        <taxon>Clostridia</taxon>
        <taxon>Lachnospirales</taxon>
        <taxon>Lachnospiraceae</taxon>
        <taxon>Blautia</taxon>
    </lineage>
</organism>
<dbReference type="EMBL" id="CYZD01000011">
    <property type="protein sequence ID" value="CUO45134.1"/>
    <property type="molecule type" value="Genomic_DNA"/>
</dbReference>
<accession>A0A174F4X6</accession>
<dbReference type="AlphaFoldDB" id="A0A174F4X6"/>
<sequence length="38" mass="4226">MSNRFLPYDTIIEAHEGDPKAVKAVLNRSPDISAISLR</sequence>